<feature type="compositionally biased region" description="Polar residues" evidence="4">
    <location>
        <begin position="764"/>
        <end position="773"/>
    </location>
</feature>
<evidence type="ECO:0000256" key="2">
    <source>
        <dbReference type="ARBA" id="ARBA00022525"/>
    </source>
</evidence>
<keyword evidence="3" id="KW-0175">Coiled coil</keyword>
<dbReference type="InterPro" id="IPR050392">
    <property type="entry name" value="Collagen/C1q_domain"/>
</dbReference>
<evidence type="ECO:0000313" key="7">
    <source>
        <dbReference type="Proteomes" id="UP000318571"/>
    </source>
</evidence>
<feature type="coiled-coil region" evidence="3">
    <location>
        <begin position="277"/>
        <end position="319"/>
    </location>
</feature>
<organism evidence="6 7">
    <name type="scientific">Tigriopus californicus</name>
    <name type="common">Marine copepod</name>
    <dbReference type="NCBI Taxonomy" id="6832"/>
    <lineage>
        <taxon>Eukaryota</taxon>
        <taxon>Metazoa</taxon>
        <taxon>Ecdysozoa</taxon>
        <taxon>Arthropoda</taxon>
        <taxon>Crustacea</taxon>
        <taxon>Multicrustacea</taxon>
        <taxon>Hexanauplia</taxon>
        <taxon>Copepoda</taxon>
        <taxon>Harpacticoida</taxon>
        <taxon>Harpacticidae</taxon>
        <taxon>Tigriopus</taxon>
    </lineage>
</organism>
<evidence type="ECO:0000256" key="3">
    <source>
        <dbReference type="SAM" id="Coils"/>
    </source>
</evidence>
<dbReference type="PANTHER" id="PTHR15427:SF33">
    <property type="entry name" value="COLLAGEN IV NC1 DOMAIN-CONTAINING PROTEIN"/>
    <property type="match status" value="1"/>
</dbReference>
<feature type="domain" description="C1q" evidence="5">
    <location>
        <begin position="517"/>
        <end position="656"/>
    </location>
</feature>
<keyword evidence="7" id="KW-1185">Reference proteome</keyword>
<protein>
    <recommendedName>
        <fullName evidence="5">C1q domain-containing protein</fullName>
    </recommendedName>
</protein>
<dbReference type="PROSITE" id="PS50871">
    <property type="entry name" value="C1Q"/>
    <property type="match status" value="1"/>
</dbReference>
<proteinExistence type="predicted"/>
<dbReference type="InterPro" id="IPR008983">
    <property type="entry name" value="Tumour_necrosis_fac-like_dom"/>
</dbReference>
<feature type="region of interest" description="Disordered" evidence="4">
    <location>
        <begin position="130"/>
        <end position="169"/>
    </location>
</feature>
<dbReference type="GO" id="GO:0005581">
    <property type="term" value="C:collagen trimer"/>
    <property type="evidence" value="ECO:0007669"/>
    <property type="project" value="UniProtKB-KW"/>
</dbReference>
<feature type="coiled-coil region" evidence="3">
    <location>
        <begin position="408"/>
        <end position="475"/>
    </location>
</feature>
<feature type="compositionally biased region" description="Basic and acidic residues" evidence="4">
    <location>
        <begin position="823"/>
        <end position="833"/>
    </location>
</feature>
<evidence type="ECO:0000256" key="4">
    <source>
        <dbReference type="SAM" id="MobiDB-lite"/>
    </source>
</evidence>
<feature type="coiled-coil region" evidence="3">
    <location>
        <begin position="222"/>
        <end position="253"/>
    </location>
</feature>
<comment type="caution">
    <text evidence="6">The sequence shown here is derived from an EMBL/GenBank/DDBJ whole genome shotgun (WGS) entry which is preliminary data.</text>
</comment>
<evidence type="ECO:0000313" key="6">
    <source>
        <dbReference type="EMBL" id="TRY72401.1"/>
    </source>
</evidence>
<evidence type="ECO:0000256" key="1">
    <source>
        <dbReference type="ARBA" id="ARBA00004613"/>
    </source>
</evidence>
<dbReference type="SUPFAM" id="SSF58113">
    <property type="entry name" value="Apolipoprotein A-I"/>
    <property type="match status" value="1"/>
</dbReference>
<name>A0A553P3Y9_TIGCA</name>
<reference evidence="6 7" key="1">
    <citation type="journal article" date="2018" name="Nat. Ecol. Evol.">
        <title>Genomic signatures of mitonuclear coevolution across populations of Tigriopus californicus.</title>
        <authorList>
            <person name="Barreto F.S."/>
            <person name="Watson E.T."/>
            <person name="Lima T.G."/>
            <person name="Willett C.S."/>
            <person name="Edmands S."/>
            <person name="Li W."/>
            <person name="Burton R.S."/>
        </authorList>
    </citation>
    <scope>NUCLEOTIDE SEQUENCE [LARGE SCALE GENOMIC DNA]</scope>
    <source>
        <strain evidence="6 7">San Diego</strain>
    </source>
</reference>
<dbReference type="STRING" id="6832.A0A553P3Y9"/>
<feature type="compositionally biased region" description="Basic and acidic residues" evidence="4">
    <location>
        <begin position="134"/>
        <end position="169"/>
    </location>
</feature>
<accession>A0A553P3Y9</accession>
<dbReference type="Gene3D" id="2.60.120.40">
    <property type="match status" value="1"/>
</dbReference>
<dbReference type="SUPFAM" id="SSF49842">
    <property type="entry name" value="TNF-like"/>
    <property type="match status" value="1"/>
</dbReference>
<dbReference type="InterPro" id="IPR001073">
    <property type="entry name" value="C1q_dom"/>
</dbReference>
<sequence length="895" mass="100895">MMNLEQVKAAIKEIGEFSPKLEQVLGYLLGENDKVKDEFQKTTAKLRSDFDAQLKEITDETQNDKKSLLDMDAKEMKSKMEMDSRALKEKLDHEAKELKDKLTKENELRTKESKALAEKLEKDKAMLAKQLESGTKELNDQLAKDEERRRKEAQELKAKLDDDKKEHGNEITQMFDRLKSENELRKQEVHGLKDILVRENDKRIRETEDLRVQVESGMQQLMSAVEKETAECKARLQTTEDELTDAMKKDKKEVRDRMDTVAGDMKKKMELETNEMRERMQVDKKSMLSNLAEENDERRKEMQLLKNHLTKDREDLRAQMECDVKVLLDQLEKDSGDILGLLKKERSERERELTLVKDRIVNEKKELQISIDKDRENFTRKMNEEHDQRRLEQMEMKERLDNNEKASKADIQDLYHKMKREIEAREQENDELVQDMKTDRAQMEEKLIKERQTLREALTSETTDIENRMEKLNVERVNDNADIQAKVAMLGKSASRHIDNLKHYVFRECQSLFDLATKPCSVVFNAYRDESYVNGGEDYLTFSGCTVNIGNGMNPKSGEFKCPEGGLYLFLVTCCTYDMKKCLISIRKNGKDVTNFHDQDGDQNKGKTMIGQNVLLELIVGDKVQIYTYTATGITDHKNSRYTQFIGLLMRPSVDSMHEVVRRLGATDLEDDVSVVDDSVRSTASTLRGFGLNNGDSKRESRKGRSRTASRITSPPPSSSSSALTSTLDASGVGRGTSVLGPNTDLASVEVNNAAGLKIDENGAKSTVSSSLSPKVGTSPVNGTQNGAQSGAQSGAQNGRSSTEKDPRPQSYLALTSLGGNKKSVENVNKKAEGPTSFGSATMMDRERTPTRLLANSSKKSIGKVNNVTATKVGNGSGSAIANLASSTLKGFTKM</sequence>
<keyword evidence="2" id="KW-0964">Secreted</keyword>
<dbReference type="Pfam" id="PF00386">
    <property type="entry name" value="C1q"/>
    <property type="match status" value="1"/>
</dbReference>
<feature type="region of interest" description="Disordered" evidence="4">
    <location>
        <begin position="686"/>
        <end position="744"/>
    </location>
</feature>
<feature type="compositionally biased region" description="Polar residues" evidence="4">
    <location>
        <begin position="779"/>
        <end position="801"/>
    </location>
</feature>
<gene>
    <name evidence="6" type="ORF">TCAL_00295</name>
</gene>
<feature type="compositionally biased region" description="Low complexity" evidence="4">
    <location>
        <begin position="709"/>
        <end position="731"/>
    </location>
</feature>
<feature type="region of interest" description="Disordered" evidence="4">
    <location>
        <begin position="763"/>
        <end position="846"/>
    </location>
</feature>
<dbReference type="EMBL" id="VCGU01000008">
    <property type="protein sequence ID" value="TRY72401.1"/>
    <property type="molecule type" value="Genomic_DNA"/>
</dbReference>
<evidence type="ECO:0000259" key="5">
    <source>
        <dbReference type="PROSITE" id="PS50871"/>
    </source>
</evidence>
<comment type="subcellular location">
    <subcellularLocation>
        <location evidence="1">Secreted</location>
    </subcellularLocation>
</comment>
<dbReference type="AlphaFoldDB" id="A0A553P3Y9"/>
<dbReference type="Proteomes" id="UP000318571">
    <property type="component" value="Chromosome 7"/>
</dbReference>
<dbReference type="PANTHER" id="PTHR15427">
    <property type="entry name" value="EMILIN ELASTIN MICROFIBRIL INTERFACE-LOCATED PROTEIN ELASTIN MICROFIBRIL INTERFACER"/>
    <property type="match status" value="1"/>
</dbReference>
<dbReference type="SMART" id="SM00110">
    <property type="entry name" value="C1Q"/>
    <property type="match status" value="1"/>
</dbReference>